<dbReference type="InterPro" id="IPR000184">
    <property type="entry name" value="Bac_surfAg_D15"/>
</dbReference>
<dbReference type="EMBL" id="UPXX01000031">
    <property type="protein sequence ID" value="VBB46582.1"/>
    <property type="molecule type" value="Genomic_DNA"/>
</dbReference>
<proteinExistence type="predicted"/>
<organism evidence="5">
    <name type="scientific">Uncultured Desulfatiglans sp</name>
    <dbReference type="NCBI Taxonomy" id="1748965"/>
    <lineage>
        <taxon>Bacteria</taxon>
        <taxon>Pseudomonadati</taxon>
        <taxon>Thermodesulfobacteriota</taxon>
        <taxon>Desulfobacteria</taxon>
        <taxon>Desulfatiglandales</taxon>
        <taxon>Desulfatiglandaceae</taxon>
        <taxon>Desulfatiglans</taxon>
        <taxon>environmental samples</taxon>
    </lineage>
</organism>
<dbReference type="PANTHER" id="PTHR12815">
    <property type="entry name" value="SORTING AND ASSEMBLY MACHINERY SAMM50 PROTEIN FAMILY MEMBER"/>
    <property type="match status" value="1"/>
</dbReference>
<evidence type="ECO:0000259" key="3">
    <source>
        <dbReference type="Pfam" id="PF01103"/>
    </source>
</evidence>
<dbReference type="Pfam" id="PF01103">
    <property type="entry name" value="Omp85"/>
    <property type="match status" value="1"/>
</dbReference>
<dbReference type="Pfam" id="PF07244">
    <property type="entry name" value="POTRA"/>
    <property type="match status" value="1"/>
</dbReference>
<dbReference type="InterPro" id="IPR010827">
    <property type="entry name" value="BamA/TamA_POTRA"/>
</dbReference>
<dbReference type="Gene3D" id="2.40.160.50">
    <property type="entry name" value="membrane protein fhac: a member of the omp85/tpsb transporter family"/>
    <property type="match status" value="1"/>
</dbReference>
<dbReference type="GO" id="GO:0019867">
    <property type="term" value="C:outer membrane"/>
    <property type="evidence" value="ECO:0007669"/>
    <property type="project" value="InterPro"/>
</dbReference>
<evidence type="ECO:0000256" key="2">
    <source>
        <dbReference type="ARBA" id="ARBA00023136"/>
    </source>
</evidence>
<accession>A0A653AEW8</accession>
<evidence type="ECO:0000256" key="1">
    <source>
        <dbReference type="ARBA" id="ARBA00004370"/>
    </source>
</evidence>
<dbReference type="Gene3D" id="3.10.20.310">
    <property type="entry name" value="membrane protein fhac"/>
    <property type="match status" value="2"/>
</dbReference>
<name>A0A653AEW8_UNCDX</name>
<reference evidence="5" key="1">
    <citation type="submission" date="2018-07" db="EMBL/GenBank/DDBJ databases">
        <authorList>
            <consortium name="Genoscope - CEA"/>
            <person name="William W."/>
        </authorList>
    </citation>
    <scope>NUCLEOTIDE SEQUENCE</scope>
    <source>
        <strain evidence="5">IK1</strain>
    </source>
</reference>
<feature type="domain" description="Bacterial surface antigen (D15)" evidence="3">
    <location>
        <begin position="351"/>
        <end position="643"/>
    </location>
</feature>
<sequence>MYREIISGMFEILMKIHINILNSTSKRGNCAGAMPVSTRRPGLLARCRGLLITGLFAVIFLQGLSVSVLAETEREGIDTVVHIEGIEDFRLKRLVEASSVTLQERKSYPPATVRLLRRRVEEDIPRLRAVMRSEGYYDAQLGFEVDDKATPVRVVFTVTSGPLYTLRRVEIESAEGSMLPEERMPSAGDVGLHTGKAARARAVVDAEAALLRLVRGMGYPYPEIAERRVQVQHGARAMDVLFVLHSGPPARFGKVEITGLERLDEQVIRDLIPWKRGDPYDPAPVTVFQDRLRETGLLSVIRVEKGTVSKTDGELPLKVVLTERKPRTIATTLYYRTDEGFGGRFSWQNRNLLGEGERLGFTGTLSRFEQGGEFSFSKPWFLRQDQRLEATLRLADDKPDAYEARSYTGRLLIGRKLWETLELGVGVQAKASTVTQFEEKKRFKYLSFPVSLSWDGTKDLLDPQRGGRLALEASPNLDLERRETDFLKMLGTLTHYVPVIPNRRLILAGRVSAGIEPGPDVLEIPADERFYAGGGGSIRGYAYQSVGPLRDGAPIGGKALLEMSVEARFGVTDAIGAVLFLDGGSAFSDRILDDSADILWGTGVGLRYVTPIGPLRLDVGIPLNRRSDIDDPFQVYISLGQAF</sequence>
<protein>
    <submittedName>
        <fullName evidence="5">Putative Outer membrane protein</fullName>
    </submittedName>
</protein>
<keyword evidence="2" id="KW-0472">Membrane</keyword>
<dbReference type="InterPro" id="IPR039910">
    <property type="entry name" value="D15-like"/>
</dbReference>
<evidence type="ECO:0000313" key="5">
    <source>
        <dbReference type="EMBL" id="VBB46582.1"/>
    </source>
</evidence>
<dbReference type="AlphaFoldDB" id="A0A653AEW8"/>
<comment type="subcellular location">
    <subcellularLocation>
        <location evidence="1">Membrane</location>
    </subcellularLocation>
</comment>
<gene>
    <name evidence="5" type="ORF">TRIP_B40376</name>
</gene>
<dbReference type="PANTHER" id="PTHR12815:SF42">
    <property type="entry name" value="BACTERIAL SURFACE ANTIGEN (D15) DOMAIN-CONTAINING PROTEIN"/>
    <property type="match status" value="1"/>
</dbReference>
<feature type="domain" description="POTRA" evidence="4">
    <location>
        <begin position="251"/>
        <end position="324"/>
    </location>
</feature>
<evidence type="ECO:0000259" key="4">
    <source>
        <dbReference type="Pfam" id="PF07244"/>
    </source>
</evidence>